<dbReference type="PANTHER" id="PTHR35179">
    <property type="entry name" value="PROTEIN CBG02620"/>
    <property type="match status" value="1"/>
</dbReference>
<keyword evidence="2" id="KW-0812">Transmembrane</keyword>
<feature type="transmembrane region" description="Helical" evidence="2">
    <location>
        <begin position="108"/>
        <end position="128"/>
    </location>
</feature>
<dbReference type="AlphaFoldDB" id="A0A162IHX5"/>
<reference evidence="3 4" key="1">
    <citation type="journal article" date="2016" name="Genome Biol. Evol.">
        <title>Divergent and convergent evolution of fungal pathogenicity.</title>
        <authorList>
            <person name="Shang Y."/>
            <person name="Xiao G."/>
            <person name="Zheng P."/>
            <person name="Cen K."/>
            <person name="Zhan S."/>
            <person name="Wang C."/>
        </authorList>
    </citation>
    <scope>NUCLEOTIDE SEQUENCE [LARGE SCALE GENOMIC DNA]</scope>
    <source>
        <strain evidence="3 4">RCEF 2490</strain>
    </source>
</reference>
<feature type="transmembrane region" description="Helical" evidence="2">
    <location>
        <begin position="153"/>
        <end position="174"/>
    </location>
</feature>
<keyword evidence="2" id="KW-1133">Transmembrane helix</keyword>
<dbReference type="OrthoDB" id="3205825at2759"/>
<evidence type="ECO:0000313" key="4">
    <source>
        <dbReference type="Proteomes" id="UP000078544"/>
    </source>
</evidence>
<proteinExistence type="predicted"/>
<feature type="transmembrane region" description="Helical" evidence="2">
    <location>
        <begin position="70"/>
        <end position="88"/>
    </location>
</feature>
<keyword evidence="2" id="KW-0472">Membrane</keyword>
<dbReference type="Proteomes" id="UP000078544">
    <property type="component" value="Unassembled WGS sequence"/>
</dbReference>
<feature type="transmembrane region" description="Helical" evidence="2">
    <location>
        <begin position="221"/>
        <end position="241"/>
    </location>
</feature>
<evidence type="ECO:0000256" key="2">
    <source>
        <dbReference type="SAM" id="Phobius"/>
    </source>
</evidence>
<feature type="transmembrane region" description="Helical" evidence="2">
    <location>
        <begin position="6"/>
        <end position="24"/>
    </location>
</feature>
<name>A0A162IHX5_9HYPO</name>
<organism evidence="3 4">
    <name type="scientific">Moelleriella libera RCEF 2490</name>
    <dbReference type="NCBI Taxonomy" id="1081109"/>
    <lineage>
        <taxon>Eukaryota</taxon>
        <taxon>Fungi</taxon>
        <taxon>Dikarya</taxon>
        <taxon>Ascomycota</taxon>
        <taxon>Pezizomycotina</taxon>
        <taxon>Sordariomycetes</taxon>
        <taxon>Hypocreomycetidae</taxon>
        <taxon>Hypocreales</taxon>
        <taxon>Clavicipitaceae</taxon>
        <taxon>Moelleriella</taxon>
    </lineage>
</organism>
<accession>A0A162IHX5</accession>
<comment type="caution">
    <text evidence="3">The sequence shown here is derived from an EMBL/GenBank/DDBJ whole genome shotgun (WGS) entry which is preliminary data.</text>
</comment>
<keyword evidence="4" id="KW-1185">Reference proteome</keyword>
<dbReference type="EMBL" id="AZGY01000012">
    <property type="protein sequence ID" value="KZZ93703.1"/>
    <property type="molecule type" value="Genomic_DNA"/>
</dbReference>
<gene>
    <name evidence="3" type="ORF">AAL_05419</name>
</gene>
<protein>
    <recommendedName>
        <fullName evidence="5">Integral membrane protein</fullName>
    </recommendedName>
</protein>
<feature type="transmembrane region" description="Helical" evidence="2">
    <location>
        <begin position="45"/>
        <end position="64"/>
    </location>
</feature>
<evidence type="ECO:0000313" key="3">
    <source>
        <dbReference type="EMBL" id="KZZ93703.1"/>
    </source>
</evidence>
<dbReference type="PANTHER" id="PTHR35179:SF1">
    <property type="entry name" value="INTEGRAL MEMBRANE PROTEIN"/>
    <property type="match status" value="1"/>
</dbReference>
<feature type="transmembrane region" description="Helical" evidence="2">
    <location>
        <begin position="186"/>
        <end position="209"/>
    </location>
</feature>
<feature type="region of interest" description="Disordered" evidence="1">
    <location>
        <begin position="323"/>
        <end position="345"/>
    </location>
</feature>
<sequence length="345" mass="38855">MFDLAAIFFGVFVGVFPLTLVKVIRQTRKIVSQSRTHHNAYLYMIWIEAVVNFVFAIVTYLYLIEVFPGSLAFYLGTVTLWAIQTQLLSQIIANRVALIMVNKRKAKWLKLGLVAAIACVNIAVYVIWPTAYRADATPAQKHLNDIFERTEKAFFLVVDLALNLTFLYLVRFRLIAHGLSKYWQLFRFNVAIAFLSTAMDAALLGMLSLPNPYLYVQFAPVVYIVKLHIELTMASLIAKIVKKTVNRNRSVYHAHSSRSFGRTYAKYDGAAGGNGSPSTVGGRRFSFGNDVEIQKTSNESDIALTRFPMENGIIKTVTTTVVSEGTEGFRPRTQPPPQRLEQEHS</sequence>
<evidence type="ECO:0000256" key="1">
    <source>
        <dbReference type="SAM" id="MobiDB-lite"/>
    </source>
</evidence>
<evidence type="ECO:0008006" key="5">
    <source>
        <dbReference type="Google" id="ProtNLM"/>
    </source>
</evidence>